<proteinExistence type="predicted"/>
<evidence type="ECO:0000313" key="1">
    <source>
        <dbReference type="EMBL" id="WRQ85946.1"/>
    </source>
</evidence>
<dbReference type="EMBL" id="CP139781">
    <property type="protein sequence ID" value="WRQ85946.1"/>
    <property type="molecule type" value="Genomic_DNA"/>
</dbReference>
<organism evidence="1 2">
    <name type="scientific">Actomonas aquatica</name>
    <dbReference type="NCBI Taxonomy" id="2866162"/>
    <lineage>
        <taxon>Bacteria</taxon>
        <taxon>Pseudomonadati</taxon>
        <taxon>Verrucomicrobiota</taxon>
        <taxon>Opitutia</taxon>
        <taxon>Opitutales</taxon>
        <taxon>Opitutaceae</taxon>
        <taxon>Actomonas</taxon>
    </lineage>
</organism>
<sequence>MHEYSTSPAGWQDFQIELRELAFSLDRQGNPTAADVATMAAVRIGELLAESGETARE</sequence>
<dbReference type="RefSeq" id="WP_221031459.1">
    <property type="nucleotide sequence ID" value="NZ_CP139781.1"/>
</dbReference>
<name>A0ABZ1C2K7_9BACT</name>
<protein>
    <submittedName>
        <fullName evidence="1">Uncharacterized protein</fullName>
    </submittedName>
</protein>
<keyword evidence="2" id="KW-1185">Reference proteome</keyword>
<evidence type="ECO:0000313" key="2">
    <source>
        <dbReference type="Proteomes" id="UP000738431"/>
    </source>
</evidence>
<dbReference type="Proteomes" id="UP000738431">
    <property type="component" value="Chromosome"/>
</dbReference>
<accession>A0ABZ1C2K7</accession>
<reference evidence="1 2" key="1">
    <citation type="submission" date="2023-12" db="EMBL/GenBank/DDBJ databases">
        <title>Description of an unclassified Opitutus bacterium of Verrucomicrobiota.</title>
        <authorList>
            <person name="Zhang D.-F."/>
        </authorList>
    </citation>
    <scope>NUCLEOTIDE SEQUENCE [LARGE SCALE GENOMIC DNA]</scope>
    <source>
        <strain evidence="1 2">WL0086</strain>
    </source>
</reference>
<gene>
    <name evidence="1" type="ORF">K1X11_014125</name>
</gene>